<gene>
    <name evidence="1" type="ORF">GTP46_15050</name>
</gene>
<evidence type="ECO:0000313" key="1">
    <source>
        <dbReference type="EMBL" id="MYM23967.1"/>
    </source>
</evidence>
<dbReference type="AlphaFoldDB" id="A0A6L8KBA8"/>
<keyword evidence="1" id="KW-0548">Nucleotidyltransferase</keyword>
<dbReference type="Proteomes" id="UP000479335">
    <property type="component" value="Unassembled WGS sequence"/>
</dbReference>
<proteinExistence type="predicted"/>
<protein>
    <submittedName>
        <fullName evidence="1">Phosphatidate cytidylyltransferase</fullName>
    </submittedName>
</protein>
<evidence type="ECO:0000313" key="2">
    <source>
        <dbReference type="Proteomes" id="UP000479335"/>
    </source>
</evidence>
<dbReference type="EMBL" id="WWCN01000008">
    <property type="protein sequence ID" value="MYM23967.1"/>
    <property type="molecule type" value="Genomic_DNA"/>
</dbReference>
<feature type="non-terminal residue" evidence="1">
    <location>
        <position position="31"/>
    </location>
</feature>
<keyword evidence="1" id="KW-0808">Transferase</keyword>
<accession>A0A6L8KBA8</accession>
<comment type="caution">
    <text evidence="1">The sequence shown here is derived from an EMBL/GenBank/DDBJ whole genome shotgun (WGS) entry which is preliminary data.</text>
</comment>
<keyword evidence="2" id="KW-1185">Reference proteome</keyword>
<sequence>MLKTRIITAVVLLAVLLPVLFFNYFPAFALV</sequence>
<dbReference type="GO" id="GO:0016779">
    <property type="term" value="F:nucleotidyltransferase activity"/>
    <property type="evidence" value="ECO:0007669"/>
    <property type="project" value="UniProtKB-KW"/>
</dbReference>
<organism evidence="1 2">
    <name type="scientific">Duganella flavida</name>
    <dbReference type="NCBI Taxonomy" id="2692175"/>
    <lineage>
        <taxon>Bacteria</taxon>
        <taxon>Pseudomonadati</taxon>
        <taxon>Pseudomonadota</taxon>
        <taxon>Betaproteobacteria</taxon>
        <taxon>Burkholderiales</taxon>
        <taxon>Oxalobacteraceae</taxon>
        <taxon>Telluria group</taxon>
        <taxon>Duganella</taxon>
    </lineage>
</organism>
<reference evidence="1 2" key="1">
    <citation type="submission" date="2019-12" db="EMBL/GenBank/DDBJ databases">
        <title>Novel species isolated from a subtropical stream in China.</title>
        <authorList>
            <person name="Lu H."/>
        </authorList>
    </citation>
    <scope>NUCLEOTIDE SEQUENCE [LARGE SCALE GENOMIC DNA]</scope>
    <source>
        <strain evidence="1 2">FT135W</strain>
    </source>
</reference>
<name>A0A6L8KBA8_9BURK</name>